<evidence type="ECO:0000313" key="1">
    <source>
        <dbReference type="EMBL" id="CAG9783407.1"/>
    </source>
</evidence>
<accession>A0A9N9QU76</accession>
<protein>
    <submittedName>
        <fullName evidence="1">Uncharacterized protein</fullName>
    </submittedName>
</protein>
<evidence type="ECO:0000313" key="2">
    <source>
        <dbReference type="Proteomes" id="UP001153714"/>
    </source>
</evidence>
<name>A0A9N9QU76_9NEOP</name>
<dbReference type="InterPro" id="IPR042407">
    <property type="entry name" value="NCBP2-AS2"/>
</dbReference>
<dbReference type="Proteomes" id="UP001153714">
    <property type="component" value="Chromosome 11"/>
</dbReference>
<dbReference type="OrthoDB" id="5950777at2759"/>
<sequence length="79" mass="9111">MPIRTLLRYLANNEHLVQKIAESYPVRRAAQLAVSIFYRGKEKLGDVDPQKVNRLISFLKKLSENMKEGIADAKKQLKK</sequence>
<proteinExistence type="predicted"/>
<gene>
    <name evidence="1" type="ORF">DIATSA_LOCUS1585</name>
</gene>
<keyword evidence="2" id="KW-1185">Reference proteome</keyword>
<reference evidence="1" key="1">
    <citation type="submission" date="2021-12" db="EMBL/GenBank/DDBJ databases">
        <authorList>
            <person name="King R."/>
        </authorList>
    </citation>
    <scope>NUCLEOTIDE SEQUENCE</scope>
</reference>
<dbReference type="EMBL" id="OU893342">
    <property type="protein sequence ID" value="CAG9783407.1"/>
    <property type="molecule type" value="Genomic_DNA"/>
</dbReference>
<dbReference type="PANTHER" id="PTHR41161">
    <property type="entry name" value="PROTEIN NCBP2AS2"/>
    <property type="match status" value="1"/>
</dbReference>
<reference evidence="1" key="2">
    <citation type="submission" date="2022-10" db="EMBL/GenBank/DDBJ databases">
        <authorList>
            <consortium name="ENA_rothamsted_submissions"/>
            <consortium name="culmorum"/>
            <person name="King R."/>
        </authorList>
    </citation>
    <scope>NUCLEOTIDE SEQUENCE</scope>
</reference>
<organism evidence="1 2">
    <name type="scientific">Diatraea saccharalis</name>
    <name type="common">sugarcane borer</name>
    <dbReference type="NCBI Taxonomy" id="40085"/>
    <lineage>
        <taxon>Eukaryota</taxon>
        <taxon>Metazoa</taxon>
        <taxon>Ecdysozoa</taxon>
        <taxon>Arthropoda</taxon>
        <taxon>Hexapoda</taxon>
        <taxon>Insecta</taxon>
        <taxon>Pterygota</taxon>
        <taxon>Neoptera</taxon>
        <taxon>Endopterygota</taxon>
        <taxon>Lepidoptera</taxon>
        <taxon>Glossata</taxon>
        <taxon>Ditrysia</taxon>
        <taxon>Pyraloidea</taxon>
        <taxon>Crambidae</taxon>
        <taxon>Crambinae</taxon>
        <taxon>Diatraea</taxon>
    </lineage>
</organism>
<dbReference type="PANTHER" id="PTHR41161:SF1">
    <property type="entry name" value="PROTEIN NCBP2AS2"/>
    <property type="match status" value="1"/>
</dbReference>
<dbReference type="AlphaFoldDB" id="A0A9N9QU76"/>